<dbReference type="PANTHER" id="PTHR12149:SF8">
    <property type="entry name" value="PROTEIN-RIBULOSAMINE 3-KINASE"/>
    <property type="match status" value="1"/>
</dbReference>
<sequence>MQNQEWFNSLSIAPISSWQPVSGGDINEAYQVIADGIPYFIKVQPNQSQEYFAHERRGLQELGTVINTPTPIASGDIDHDAYLILNWLTEGPENQSALGTTVAKMHQKHHDQFGFYTNHHTKSLIKDNSWNNSWRDFYINQRLIPEVKVAQQKHRWSEWRNQHFQNMVNAFDHYYSKHPVTASLLHGDLWAGNYMFTEDGTPTLIDPDALYGDREYDLAMTTIFGGFTPDFYQAYNATYPLQDGFENRLPWYQFYYLCMHLILFGETYGPAVDNILSKY</sequence>
<dbReference type="InterPro" id="IPR016477">
    <property type="entry name" value="Fructo-/Ketosamine-3-kinase"/>
</dbReference>
<proteinExistence type="inferred from homology"/>
<organism evidence="2 3">
    <name type="scientific">Limosilactobacillus coleohominis</name>
    <dbReference type="NCBI Taxonomy" id="181675"/>
    <lineage>
        <taxon>Bacteria</taxon>
        <taxon>Bacillati</taxon>
        <taxon>Bacillota</taxon>
        <taxon>Bacilli</taxon>
        <taxon>Lactobacillales</taxon>
        <taxon>Lactobacillaceae</taxon>
        <taxon>Limosilactobacillus</taxon>
    </lineage>
</organism>
<dbReference type="RefSeq" id="WP_204784369.1">
    <property type="nucleotide sequence ID" value="NZ_JACJKU010000001.1"/>
</dbReference>
<dbReference type="Gene3D" id="3.90.1200.10">
    <property type="match status" value="1"/>
</dbReference>
<evidence type="ECO:0000256" key="1">
    <source>
        <dbReference type="PIRNR" id="PIRNR006221"/>
    </source>
</evidence>
<dbReference type="SUPFAM" id="SSF56112">
    <property type="entry name" value="Protein kinase-like (PK-like)"/>
    <property type="match status" value="1"/>
</dbReference>
<reference evidence="2 3" key="1">
    <citation type="journal article" date="2021" name="Sci. Rep.">
        <title>The distribution of antibiotic resistance genes in chicken gut microbiota commensals.</title>
        <authorList>
            <person name="Juricova H."/>
            <person name="Matiasovicova J."/>
            <person name="Kubasova T."/>
            <person name="Cejkova D."/>
            <person name="Rychlik I."/>
        </authorList>
    </citation>
    <scope>NUCLEOTIDE SEQUENCE [LARGE SCALE GENOMIC DNA]</scope>
    <source>
        <strain evidence="2 3">An574</strain>
    </source>
</reference>
<accession>A0ABS2GW73</accession>
<dbReference type="EMBL" id="JACJKU010000001">
    <property type="protein sequence ID" value="MBM6939888.1"/>
    <property type="molecule type" value="Genomic_DNA"/>
</dbReference>
<dbReference type="Proteomes" id="UP000785625">
    <property type="component" value="Unassembled WGS sequence"/>
</dbReference>
<dbReference type="Gene3D" id="3.30.200.20">
    <property type="entry name" value="Phosphorylase Kinase, domain 1"/>
    <property type="match status" value="1"/>
</dbReference>
<dbReference type="GO" id="GO:0016301">
    <property type="term" value="F:kinase activity"/>
    <property type="evidence" value="ECO:0007669"/>
    <property type="project" value="UniProtKB-KW"/>
</dbReference>
<dbReference type="PANTHER" id="PTHR12149">
    <property type="entry name" value="FRUCTOSAMINE 3 KINASE-RELATED PROTEIN"/>
    <property type="match status" value="1"/>
</dbReference>
<dbReference type="InterPro" id="IPR011009">
    <property type="entry name" value="Kinase-like_dom_sf"/>
</dbReference>
<keyword evidence="1 2" id="KW-0418">Kinase</keyword>
<dbReference type="PIRSF" id="PIRSF006221">
    <property type="entry name" value="Ketosamine-3-kinase"/>
    <property type="match status" value="1"/>
</dbReference>
<keyword evidence="3" id="KW-1185">Reference proteome</keyword>
<evidence type="ECO:0000313" key="2">
    <source>
        <dbReference type="EMBL" id="MBM6939888.1"/>
    </source>
</evidence>
<comment type="caution">
    <text evidence="2">The sequence shown here is derived from an EMBL/GenBank/DDBJ whole genome shotgun (WGS) entry which is preliminary data.</text>
</comment>
<keyword evidence="1" id="KW-0808">Transferase</keyword>
<protein>
    <submittedName>
        <fullName evidence="2">Fructosamine kinase family protein</fullName>
    </submittedName>
</protein>
<gene>
    <name evidence="2" type="ORF">H5975_00030</name>
</gene>
<dbReference type="Pfam" id="PF03881">
    <property type="entry name" value="Fructosamin_kin"/>
    <property type="match status" value="1"/>
</dbReference>
<name>A0ABS2GW73_9LACO</name>
<comment type="similarity">
    <text evidence="1">Belongs to the fructosamine kinase family.</text>
</comment>
<evidence type="ECO:0000313" key="3">
    <source>
        <dbReference type="Proteomes" id="UP000785625"/>
    </source>
</evidence>